<dbReference type="Pfam" id="PF00789">
    <property type="entry name" value="UBX"/>
    <property type="match status" value="1"/>
</dbReference>
<keyword evidence="1" id="KW-0175">Coiled coil</keyword>
<dbReference type="InterPro" id="IPR029071">
    <property type="entry name" value="Ubiquitin-like_domsf"/>
</dbReference>
<dbReference type="GO" id="GO:0036503">
    <property type="term" value="P:ERAD pathway"/>
    <property type="evidence" value="ECO:0007669"/>
    <property type="project" value="TreeGrafter"/>
</dbReference>
<organism evidence="4 5">
    <name type="scientific">Prymnesium parvum</name>
    <name type="common">Toxic golden alga</name>
    <dbReference type="NCBI Taxonomy" id="97485"/>
    <lineage>
        <taxon>Eukaryota</taxon>
        <taxon>Haptista</taxon>
        <taxon>Haptophyta</taxon>
        <taxon>Prymnesiophyceae</taxon>
        <taxon>Prymnesiales</taxon>
        <taxon>Prymnesiaceae</taxon>
        <taxon>Prymnesium</taxon>
    </lineage>
</organism>
<dbReference type="SUPFAM" id="SSF54236">
    <property type="entry name" value="Ubiquitin-like"/>
    <property type="match status" value="1"/>
</dbReference>
<gene>
    <name evidence="4" type="ORF">AB1Y20_004047</name>
</gene>
<dbReference type="Pfam" id="PF14555">
    <property type="entry name" value="UBA_4"/>
    <property type="match status" value="1"/>
</dbReference>
<evidence type="ECO:0000256" key="1">
    <source>
        <dbReference type="ARBA" id="ARBA00023054"/>
    </source>
</evidence>
<feature type="domain" description="UBX" evidence="3">
    <location>
        <begin position="415"/>
        <end position="495"/>
    </location>
</feature>
<accession>A0AB34J8J4</accession>
<reference evidence="4 5" key="1">
    <citation type="journal article" date="2024" name="Science">
        <title>Giant polyketide synthase enzymes in the biosynthesis of giant marine polyether toxins.</title>
        <authorList>
            <person name="Fallon T.R."/>
            <person name="Shende V.V."/>
            <person name="Wierzbicki I.H."/>
            <person name="Pendleton A.L."/>
            <person name="Watervoot N.F."/>
            <person name="Auber R.P."/>
            <person name="Gonzalez D.J."/>
            <person name="Wisecaver J.H."/>
            <person name="Moore B.S."/>
        </authorList>
    </citation>
    <scope>NUCLEOTIDE SEQUENCE [LARGE SCALE GENOMIC DNA]</scope>
    <source>
        <strain evidence="4 5">12B1</strain>
    </source>
</reference>
<protein>
    <recommendedName>
        <fullName evidence="3">UBX domain-containing protein</fullName>
    </recommendedName>
</protein>
<evidence type="ECO:0000313" key="5">
    <source>
        <dbReference type="Proteomes" id="UP001515480"/>
    </source>
</evidence>
<dbReference type="InterPro" id="IPR050730">
    <property type="entry name" value="UBX_domain-protein"/>
</dbReference>
<dbReference type="PROSITE" id="PS50033">
    <property type="entry name" value="UBX"/>
    <property type="match status" value="1"/>
</dbReference>
<dbReference type="Gene3D" id="3.10.20.90">
    <property type="entry name" value="Phosphatidylinositol 3-kinase Catalytic Subunit, Chain A, domain 1"/>
    <property type="match status" value="1"/>
</dbReference>
<sequence>MAHLVDDLMSFTGLGREEAAQLLEASNFDLTAAATLHFEQQDGRDAGAAAAAVAAAADAAEQMGVEEALDLDPEEEADRIEQAAAAARAAAGSPPAHDGYFERYPRLRYCLELLWRTPGVPLLHSCTMGLGRLLYSLFASGLAPLIWASLQLLGLVPAQARPPAGPRAAQRLQADFEAEFGTTHPTFFRGSCHQALSRSRQEAKFVLACLYSPGEAESIEFSRRVLSSPLFSEYVDESFVFWMGDVGHPEGRAVLNALRPPALPALSVLAHGDMAAAMNTDAAFGGGDGAPPARALAVIQGPLVTDEEHVIAHLSAVLHRYEPMLVAARAELHERAFERQLREQQEEEYARALAEDQAREAAEAEEQERQAREAQARQEELERAQRKQLEDELAKANRREARRAKAATLPAEPTTDADATRVVIRMPDGQRLSRRFAKECKLQAVVDFVESADPDIYDGSDFDLVSNYPRKVFAAACRDKSLEELELHPAATLFTKEQDE</sequence>
<dbReference type="AlphaFoldDB" id="A0AB34J8J4"/>
<dbReference type="SMART" id="SM00166">
    <property type="entry name" value="UBX"/>
    <property type="match status" value="1"/>
</dbReference>
<evidence type="ECO:0000313" key="4">
    <source>
        <dbReference type="EMBL" id="KAL1514971.1"/>
    </source>
</evidence>
<dbReference type="SMART" id="SM00594">
    <property type="entry name" value="UAS"/>
    <property type="match status" value="1"/>
</dbReference>
<dbReference type="InterPro" id="IPR036249">
    <property type="entry name" value="Thioredoxin-like_sf"/>
</dbReference>
<dbReference type="PANTHER" id="PTHR23322:SF1">
    <property type="entry name" value="FAS-ASSOCIATED FACTOR 2"/>
    <property type="match status" value="1"/>
</dbReference>
<name>A0AB34J8J4_PRYPA</name>
<comment type="caution">
    <text evidence="4">The sequence shown here is derived from an EMBL/GenBank/DDBJ whole genome shotgun (WGS) entry which is preliminary data.</text>
</comment>
<dbReference type="Gene3D" id="3.40.30.10">
    <property type="entry name" value="Glutaredoxin"/>
    <property type="match status" value="1"/>
</dbReference>
<dbReference type="InterPro" id="IPR006577">
    <property type="entry name" value="UAS"/>
</dbReference>
<dbReference type="EMBL" id="JBGBPQ010000012">
    <property type="protein sequence ID" value="KAL1514971.1"/>
    <property type="molecule type" value="Genomic_DNA"/>
</dbReference>
<dbReference type="CDD" id="cd14273">
    <property type="entry name" value="UBA_TAP-C_like"/>
    <property type="match status" value="1"/>
</dbReference>
<dbReference type="PANTHER" id="PTHR23322">
    <property type="entry name" value="FAS-ASSOCIATED PROTEIN"/>
    <property type="match status" value="1"/>
</dbReference>
<evidence type="ECO:0000259" key="3">
    <source>
        <dbReference type="PROSITE" id="PS50033"/>
    </source>
</evidence>
<dbReference type="GO" id="GO:0005783">
    <property type="term" value="C:endoplasmic reticulum"/>
    <property type="evidence" value="ECO:0007669"/>
    <property type="project" value="TreeGrafter"/>
</dbReference>
<keyword evidence="5" id="KW-1185">Reference proteome</keyword>
<dbReference type="GO" id="GO:0043130">
    <property type="term" value="F:ubiquitin binding"/>
    <property type="evidence" value="ECO:0007669"/>
    <property type="project" value="TreeGrafter"/>
</dbReference>
<feature type="region of interest" description="Disordered" evidence="2">
    <location>
        <begin position="348"/>
        <end position="391"/>
    </location>
</feature>
<dbReference type="SUPFAM" id="SSF52833">
    <property type="entry name" value="Thioredoxin-like"/>
    <property type="match status" value="1"/>
</dbReference>
<proteinExistence type="predicted"/>
<dbReference type="InterPro" id="IPR001012">
    <property type="entry name" value="UBX_dom"/>
</dbReference>
<dbReference type="CDD" id="cd01767">
    <property type="entry name" value="UBX"/>
    <property type="match status" value="1"/>
</dbReference>
<dbReference type="Proteomes" id="UP001515480">
    <property type="component" value="Unassembled WGS sequence"/>
</dbReference>
<evidence type="ECO:0000256" key="2">
    <source>
        <dbReference type="SAM" id="MobiDB-lite"/>
    </source>
</evidence>